<dbReference type="VEuPathDB" id="FungiDB:MGG_16663"/>
<dbReference type="InParanoid" id="G4N2J1"/>
<evidence type="ECO:0000313" key="1">
    <source>
        <dbReference type="EMBL" id="EHA51700.1"/>
    </source>
</evidence>
<sequence>MNELSEATSLIGAGLALFLSLCDLQIKGTMAVVWLLSENIATKHEGAAVINRKLNLYHDLF</sequence>
<dbReference type="EMBL" id="CM001233">
    <property type="protein sequence ID" value="EHA51700.1"/>
    <property type="molecule type" value="Genomic_DNA"/>
</dbReference>
<reference key="2">
    <citation type="submission" date="2011-05" db="EMBL/GenBank/DDBJ databases">
        <title>The Genome Sequence of Magnaporthe oryzae 70-15.</title>
        <authorList>
            <consortium name="The Broad Institute Genome Sequencing Platform"/>
            <person name="Ma L.-J."/>
            <person name="Dead R."/>
            <person name="Young S.K."/>
            <person name="Zeng Q."/>
            <person name="Gargeya S."/>
            <person name="Fitzgerald M."/>
            <person name="Haas B."/>
            <person name="Abouelleil A."/>
            <person name="Alvarado L."/>
            <person name="Arachchi H.M."/>
            <person name="Berlin A."/>
            <person name="Brown A."/>
            <person name="Chapman S.B."/>
            <person name="Chen Z."/>
            <person name="Dunbar C."/>
            <person name="Freedman E."/>
            <person name="Gearin G."/>
            <person name="Gellesch M."/>
            <person name="Goldberg J."/>
            <person name="Griggs A."/>
            <person name="Gujja S."/>
            <person name="Heiman D."/>
            <person name="Howarth C."/>
            <person name="Larson L."/>
            <person name="Lui A."/>
            <person name="MacDonald P.J.P."/>
            <person name="Mehta T."/>
            <person name="Montmayeur A."/>
            <person name="Murphy C."/>
            <person name="Neiman D."/>
            <person name="Pearson M."/>
            <person name="Priest M."/>
            <person name="Roberts A."/>
            <person name="Saif S."/>
            <person name="Shea T."/>
            <person name="Shenoy N."/>
            <person name="Sisk P."/>
            <person name="Stolte C."/>
            <person name="Sykes S."/>
            <person name="Yandava C."/>
            <person name="Wortman J."/>
            <person name="Nusbaum C."/>
            <person name="Birren B."/>
        </authorList>
    </citation>
    <scope>NUCLEOTIDE SEQUENCE</scope>
    <source>
        <strain>70-15</strain>
    </source>
</reference>
<dbReference type="Proteomes" id="UP000009058">
    <property type="component" value="Chromosome 3"/>
</dbReference>
<proteinExistence type="predicted"/>
<dbReference type="RefSeq" id="XP_003711507.1">
    <property type="nucleotide sequence ID" value="XM_003711459.1"/>
</dbReference>
<organism evidence="1 2">
    <name type="scientific">Pyricularia oryzae (strain 70-15 / ATCC MYA-4617 / FGSC 8958)</name>
    <name type="common">Rice blast fungus</name>
    <name type="synonym">Magnaporthe oryzae</name>
    <dbReference type="NCBI Taxonomy" id="242507"/>
    <lineage>
        <taxon>Eukaryota</taxon>
        <taxon>Fungi</taxon>
        <taxon>Dikarya</taxon>
        <taxon>Ascomycota</taxon>
        <taxon>Pezizomycotina</taxon>
        <taxon>Sordariomycetes</taxon>
        <taxon>Sordariomycetidae</taxon>
        <taxon>Magnaporthales</taxon>
        <taxon>Pyriculariaceae</taxon>
        <taxon>Pyricularia</taxon>
    </lineage>
</organism>
<gene>
    <name evidence="1" type="ORF">MGG_16663</name>
</gene>
<protein>
    <submittedName>
        <fullName evidence="1">Uncharacterized protein</fullName>
    </submittedName>
</protein>
<keyword evidence="2" id="KW-1185">Reference proteome</keyword>
<reference evidence="1 2" key="1">
    <citation type="journal article" date="2005" name="Nature">
        <title>The genome sequence of the rice blast fungus Magnaporthe grisea.</title>
        <authorList>
            <person name="Dean R.A."/>
            <person name="Talbot N.J."/>
            <person name="Ebbole D.J."/>
            <person name="Farman M.L."/>
            <person name="Mitchell T.K."/>
            <person name="Orbach M.J."/>
            <person name="Thon M."/>
            <person name="Kulkarni R."/>
            <person name="Xu J.R."/>
            <person name="Pan H."/>
            <person name="Read N.D."/>
            <person name="Lee Y.H."/>
            <person name="Carbone I."/>
            <person name="Brown D."/>
            <person name="Oh Y.Y."/>
            <person name="Donofrio N."/>
            <person name="Jeong J.S."/>
            <person name="Soanes D.M."/>
            <person name="Djonovic S."/>
            <person name="Kolomiets E."/>
            <person name="Rehmeyer C."/>
            <person name="Li W."/>
            <person name="Harding M."/>
            <person name="Kim S."/>
            <person name="Lebrun M.H."/>
            <person name="Bohnert H."/>
            <person name="Coughlan S."/>
            <person name="Butler J."/>
            <person name="Calvo S."/>
            <person name="Ma L.J."/>
            <person name="Nicol R."/>
            <person name="Purcell S."/>
            <person name="Nusbaum C."/>
            <person name="Galagan J.E."/>
            <person name="Birren B.W."/>
        </authorList>
    </citation>
    <scope>NUCLEOTIDE SEQUENCE [LARGE SCALE GENOMIC DNA]</scope>
    <source>
        <strain evidence="2">70-15 / ATCC MYA-4617 / FGSC 8958</strain>
    </source>
</reference>
<accession>G4N2J1</accession>
<dbReference type="GeneID" id="12987074"/>
<name>G4N2J1_PYRO7</name>
<dbReference type="AlphaFoldDB" id="G4N2J1"/>
<dbReference type="HOGENOM" id="CLU_2923097_0_0_1"/>
<dbReference type="KEGG" id="mgr:MGG_16663"/>
<evidence type="ECO:0000313" key="2">
    <source>
        <dbReference type="Proteomes" id="UP000009058"/>
    </source>
</evidence>